<dbReference type="CDD" id="cd06259">
    <property type="entry name" value="YdcF-like"/>
    <property type="match status" value="1"/>
</dbReference>
<dbReference type="PANTHER" id="PTHR30336">
    <property type="entry name" value="INNER MEMBRANE PROTEIN, PROBABLE PERMEASE"/>
    <property type="match status" value="1"/>
</dbReference>
<organism evidence="3">
    <name type="scientific">Vitiosangium cumulatum</name>
    <dbReference type="NCBI Taxonomy" id="1867796"/>
    <lineage>
        <taxon>Bacteria</taxon>
        <taxon>Pseudomonadati</taxon>
        <taxon>Myxococcota</taxon>
        <taxon>Myxococcia</taxon>
        <taxon>Myxococcales</taxon>
        <taxon>Cystobacterineae</taxon>
        <taxon>Archangiaceae</taxon>
        <taxon>Vitiosangium</taxon>
    </lineage>
</organism>
<feature type="transmembrane region" description="Helical" evidence="1">
    <location>
        <begin position="24"/>
        <end position="46"/>
    </location>
</feature>
<dbReference type="InterPro" id="IPR051599">
    <property type="entry name" value="Cell_Envelope_Assoc"/>
</dbReference>
<keyword evidence="1" id="KW-1133">Transmembrane helix</keyword>
<feature type="domain" description="DUF218" evidence="2">
    <location>
        <begin position="65"/>
        <end position="201"/>
    </location>
</feature>
<evidence type="ECO:0000313" key="3">
    <source>
        <dbReference type="EMBL" id="QKW93714.1"/>
    </source>
</evidence>
<protein>
    <submittedName>
        <fullName evidence="3">Protein SanA</fullName>
    </submittedName>
</protein>
<name>A0A7D4XGR1_9BACT</name>
<sequence>MSLPAVGPGTMGRGGNKARRVRGWVLGLLAMGLAAALCLWAVSLYVERRYADRIIPRSKAPPKPVALVYGAGLAPGGVPSAVLAQRLDAAIDLYHSGKVDRLLLSGDNSDPFHDETRAMVRYVLDRGVPTSAVQEDDAGLSTYDSSVRAHTVFGVREAVLVTQRFHLTRALYIANSVGIDAWGVAADEGRPHTRRYALRETFSRVLALGMVLAQAEPRYPSGRTLPTPR</sequence>
<dbReference type="AlphaFoldDB" id="A0A7D4XGR1"/>
<keyword evidence="1" id="KW-0812">Transmembrane</keyword>
<evidence type="ECO:0000256" key="1">
    <source>
        <dbReference type="SAM" id="Phobius"/>
    </source>
</evidence>
<keyword evidence="1" id="KW-0472">Membrane</keyword>
<proteinExistence type="predicted"/>
<dbReference type="GO" id="GO:0005886">
    <property type="term" value="C:plasma membrane"/>
    <property type="evidence" value="ECO:0007669"/>
    <property type="project" value="TreeGrafter"/>
</dbReference>
<dbReference type="EMBL" id="MT520813">
    <property type="protein sequence ID" value="QKW93714.1"/>
    <property type="molecule type" value="Genomic_DNA"/>
</dbReference>
<dbReference type="InterPro" id="IPR003848">
    <property type="entry name" value="DUF218"/>
</dbReference>
<evidence type="ECO:0000259" key="2">
    <source>
        <dbReference type="Pfam" id="PF02698"/>
    </source>
</evidence>
<reference evidence="3" key="1">
    <citation type="journal article" date="2020" name="Molecules">
        <title>2-Hydroxysorangiadenosine: Structure and Biosynthesis of a Myxobacterial Sesquiterpene-Nucleoside.</title>
        <authorList>
            <person name="Okoth D.A."/>
            <person name="Hug J.J."/>
            <person name="Garcia R."/>
            <person name="Sproer C."/>
            <person name="Overmann J."/>
            <person name="Muller R."/>
        </authorList>
    </citation>
    <scope>NUCLEOTIDE SEQUENCE</scope>
    <source>
        <strain evidence="3">MCy10943</strain>
    </source>
</reference>
<accession>A0A7D4XGR1</accession>
<dbReference type="PANTHER" id="PTHR30336:SF6">
    <property type="entry name" value="INTEGRAL MEMBRANE PROTEIN"/>
    <property type="match status" value="1"/>
</dbReference>
<dbReference type="Pfam" id="PF02698">
    <property type="entry name" value="DUF218"/>
    <property type="match status" value="1"/>
</dbReference>